<gene>
    <name evidence="2" type="ORF">ED733_001169</name>
</gene>
<evidence type="ECO:0000313" key="2">
    <source>
        <dbReference type="EMBL" id="TWU70632.1"/>
    </source>
</evidence>
<dbReference type="EMBL" id="SBHS01000069">
    <property type="protein sequence ID" value="TWU70632.1"/>
    <property type="molecule type" value="Genomic_DNA"/>
</dbReference>
<feature type="region of interest" description="Disordered" evidence="1">
    <location>
        <begin position="22"/>
        <end position="43"/>
    </location>
</feature>
<protein>
    <submittedName>
        <fullName evidence="2">Uncharacterized protein</fullName>
    </submittedName>
</protein>
<dbReference type="AlphaFoldDB" id="A0A5C6FYP5"/>
<sequence length="98" mass="10758">MGVYSIPVIKDEEKGGLNLDSGWTERVDKRPGGRQIATYSSPGKGSSTVVAAVVSKNVRRDEREKAPREDSFHVEGILLYWENTKQGIVQGIPGTELD</sequence>
<comment type="caution">
    <text evidence="2">The sequence shown here is derived from an EMBL/GenBank/DDBJ whole genome shotgun (WGS) entry which is preliminary data.</text>
</comment>
<evidence type="ECO:0000313" key="3">
    <source>
        <dbReference type="Proteomes" id="UP000317257"/>
    </source>
</evidence>
<organism evidence="2 3">
    <name type="scientific">Metarhizium rileyi (strain RCEF 4871)</name>
    <name type="common">Nomuraea rileyi</name>
    <dbReference type="NCBI Taxonomy" id="1649241"/>
    <lineage>
        <taxon>Eukaryota</taxon>
        <taxon>Fungi</taxon>
        <taxon>Dikarya</taxon>
        <taxon>Ascomycota</taxon>
        <taxon>Pezizomycotina</taxon>
        <taxon>Sordariomycetes</taxon>
        <taxon>Hypocreomycetidae</taxon>
        <taxon>Hypocreales</taxon>
        <taxon>Clavicipitaceae</taxon>
        <taxon>Metarhizium</taxon>
    </lineage>
</organism>
<dbReference type="Proteomes" id="UP000317257">
    <property type="component" value="Unassembled WGS sequence"/>
</dbReference>
<accession>A0A5C6FYP5</accession>
<evidence type="ECO:0000256" key="1">
    <source>
        <dbReference type="SAM" id="MobiDB-lite"/>
    </source>
</evidence>
<proteinExistence type="predicted"/>
<name>A0A5C6FYP5_METRR</name>
<reference evidence="3" key="1">
    <citation type="submission" date="2018-12" db="EMBL/GenBank/DDBJ databases">
        <title>The complete genome of Metarhizium rileyi, a key fungal pathogen of Lepidoptera.</title>
        <authorList>
            <person name="Binneck E."/>
            <person name="Lastra C.C.L."/>
            <person name="Sosa-Gomez D.R."/>
        </authorList>
    </citation>
    <scope>NUCLEOTIDE SEQUENCE [LARGE SCALE GENOMIC DNA]</scope>
    <source>
        <strain evidence="3">Cep018-CH2</strain>
    </source>
</reference>